<comment type="caution">
    <text evidence="3">The sequence shown here is derived from an EMBL/GenBank/DDBJ whole genome shotgun (WGS) entry which is preliminary data.</text>
</comment>
<reference evidence="3" key="3">
    <citation type="submission" date="2023-12" db="EMBL/GenBank/DDBJ databases">
        <authorList>
            <person name="Sun Q."/>
            <person name="Inoue M."/>
        </authorList>
    </citation>
    <scope>NUCLEOTIDE SEQUENCE</scope>
    <source>
        <strain evidence="3">JCM 9687</strain>
    </source>
</reference>
<evidence type="ECO:0008006" key="6">
    <source>
        <dbReference type="Google" id="ProtNLM"/>
    </source>
</evidence>
<evidence type="ECO:0000256" key="1">
    <source>
        <dbReference type="SAM" id="MobiDB-lite"/>
    </source>
</evidence>
<feature type="transmembrane region" description="Helical" evidence="2">
    <location>
        <begin position="25"/>
        <end position="43"/>
    </location>
</feature>
<evidence type="ECO:0000313" key="3">
    <source>
        <dbReference type="EMBL" id="GAA3353524.1"/>
    </source>
</evidence>
<feature type="transmembrane region" description="Helical" evidence="2">
    <location>
        <begin position="49"/>
        <end position="68"/>
    </location>
</feature>
<keyword evidence="2" id="KW-1133">Transmembrane helix</keyword>
<sequence>MVATTSAHRTVAPPVGGRPRRRTRWGPVMWAVTIATATVADSWAPSPGLASAVLALVATGALTTWLAVRMLRGGAGPDDER</sequence>
<name>A0ABP6RHM9_9PSEU</name>
<keyword evidence="2" id="KW-0472">Membrane</keyword>
<accession>A0ABP6RHM9</accession>
<gene>
    <name evidence="3" type="ORF">GCM10020366_07140</name>
    <name evidence="4" type="ORF">GCM10020366_21100</name>
</gene>
<keyword evidence="5" id="KW-1185">Reference proteome</keyword>
<evidence type="ECO:0000313" key="4">
    <source>
        <dbReference type="EMBL" id="GAA3356568.1"/>
    </source>
</evidence>
<reference evidence="3" key="1">
    <citation type="journal article" date="2014" name="Int. J. Syst. Evol. Microbiol.">
        <title>Complete genome of a new Firmicutes species belonging to the dominant human colonic microbiota ('Ruminococcus bicirculans') reveals two chromosomes and a selective capacity to utilize plant glucans.</title>
        <authorList>
            <consortium name="NISC Comparative Sequencing Program"/>
            <person name="Wegmann U."/>
            <person name="Louis P."/>
            <person name="Goesmann A."/>
            <person name="Henrissat B."/>
            <person name="Duncan S.H."/>
            <person name="Flint H.J."/>
        </authorList>
    </citation>
    <scope>NUCLEOTIDE SEQUENCE</scope>
    <source>
        <strain evidence="3">JCM 9687</strain>
    </source>
</reference>
<feature type="region of interest" description="Disordered" evidence="1">
    <location>
        <begin position="1"/>
        <end position="22"/>
    </location>
</feature>
<dbReference type="Proteomes" id="UP001500483">
    <property type="component" value="Unassembled WGS sequence"/>
</dbReference>
<evidence type="ECO:0000313" key="5">
    <source>
        <dbReference type="Proteomes" id="UP001500483"/>
    </source>
</evidence>
<reference evidence="5" key="2">
    <citation type="journal article" date="2019" name="Int. J. Syst. Evol. Microbiol.">
        <title>The Global Catalogue of Microorganisms (GCM) 10K type strain sequencing project: providing services to taxonomists for standard genome sequencing and annotation.</title>
        <authorList>
            <consortium name="The Broad Institute Genomics Platform"/>
            <consortium name="The Broad Institute Genome Sequencing Center for Infectious Disease"/>
            <person name="Wu L."/>
            <person name="Ma J."/>
        </authorList>
    </citation>
    <scope>NUCLEOTIDE SEQUENCE [LARGE SCALE GENOMIC DNA]</scope>
    <source>
        <strain evidence="5">JCM 9687</strain>
    </source>
</reference>
<keyword evidence="2" id="KW-0812">Transmembrane</keyword>
<protein>
    <recommendedName>
        <fullName evidence="6">DUF2530 domain-containing protein</fullName>
    </recommendedName>
</protein>
<dbReference type="RefSeq" id="WP_344924211.1">
    <property type="nucleotide sequence ID" value="NZ_BAAAYK010000017.1"/>
</dbReference>
<dbReference type="EMBL" id="BAAAYK010000038">
    <property type="protein sequence ID" value="GAA3356568.1"/>
    <property type="molecule type" value="Genomic_DNA"/>
</dbReference>
<proteinExistence type="predicted"/>
<dbReference type="EMBL" id="BAAAYK010000017">
    <property type="protein sequence ID" value="GAA3353524.1"/>
    <property type="molecule type" value="Genomic_DNA"/>
</dbReference>
<evidence type="ECO:0000256" key="2">
    <source>
        <dbReference type="SAM" id="Phobius"/>
    </source>
</evidence>
<organism evidence="3 5">
    <name type="scientific">Saccharopolyspora gregorii</name>
    <dbReference type="NCBI Taxonomy" id="33914"/>
    <lineage>
        <taxon>Bacteria</taxon>
        <taxon>Bacillati</taxon>
        <taxon>Actinomycetota</taxon>
        <taxon>Actinomycetes</taxon>
        <taxon>Pseudonocardiales</taxon>
        <taxon>Pseudonocardiaceae</taxon>
        <taxon>Saccharopolyspora</taxon>
    </lineage>
</organism>